<sequence>MDHISRPRNPSRQPIQVPYLAVDKYKYDGLGFSGFPERKGFSVENLKSARFVEDEWNDVLSFFQEWGFFGMLTEVLGGSGLVVEIEDFIHKTDGQQFITTQLLPYYLRLWASRESALSTEAKEECLNHTDRRLAGIHRCINGIAYSWGSLEAEHTASAGSHIPSIARDTLLSIMVLGESLSYGRYHCYGIGIVRPFVWTRCWFLDEWMLDAGWCRYEIARMEDKFIHHNACSYYLSLLDRTQVDKDHRSCTWEDCLADQVDIKTYQTRHIQTSCTCGDAVEDSVAQQVRLAVSEQHTPTLTISTCKDKMAACEIKVSRPGRQVRYVAISHVWSDGLGNNQRNSLPFCQLLRLQTLVDNLYESDDRPVPFWIDTICVPLEPLERKAAITMLKQTYEEADKVLVLDSTLQEVTDEAKSTETLMRIASSSWVRRLWTYQEGALSRSLHFQFDNQAVTYASISQQRRREILDHAKLLVASHRKRRRNLDLDGLKCELKALLHNLSEAEDPIFFEADRQIYEVRDKLRVAEDDCTLLISLCESIKWRTTSKPEDEFICLATLLGRNIKDVMARPYEERMKWLFSSLSSVPACIIFHDRPRIREICYQWIPRSILNSSIITGGDAQTAIPSPDGLRVTYPGLLLHPNPDFYDSEPNSPICLEGNNQSRLYTIHVTKESSVPRKSYRNFQLAMIFEDYSDRSMEYVPKVQALLVVITKHESSIIFARIELPVLFERTTAGPTPAHACRASAQALPQNQVWCVG</sequence>
<evidence type="ECO:0008006" key="3">
    <source>
        <dbReference type="Google" id="ProtNLM"/>
    </source>
</evidence>
<proteinExistence type="predicted"/>
<dbReference type="PANTHER" id="PTHR39596">
    <property type="match status" value="1"/>
</dbReference>
<dbReference type="PANTHER" id="PTHR39596:SF2">
    <property type="entry name" value="HET DOMAIN PROTEIN (AFU_ORTHOLOGUE AFUA_1G17550)-RELATED"/>
    <property type="match status" value="1"/>
</dbReference>
<comment type="caution">
    <text evidence="1">The sequence shown here is derived from an EMBL/GenBank/DDBJ whole genome shotgun (WGS) entry which is preliminary data.</text>
</comment>
<dbReference type="EMBL" id="JAGHQM010001211">
    <property type="protein sequence ID" value="KAH0556136.1"/>
    <property type="molecule type" value="Genomic_DNA"/>
</dbReference>
<gene>
    <name evidence="1" type="ORF">GP486_005928</name>
</gene>
<keyword evidence="2" id="KW-1185">Reference proteome</keyword>
<dbReference type="AlphaFoldDB" id="A0A9P8RLC5"/>
<evidence type="ECO:0000313" key="2">
    <source>
        <dbReference type="Proteomes" id="UP000750711"/>
    </source>
</evidence>
<name>A0A9P8RLC5_9PEZI</name>
<dbReference type="Proteomes" id="UP000750711">
    <property type="component" value="Unassembled WGS sequence"/>
</dbReference>
<accession>A0A9P8RLC5</accession>
<reference evidence="1" key="1">
    <citation type="submission" date="2021-03" db="EMBL/GenBank/DDBJ databases">
        <title>Comparative genomics and phylogenomic investigation of the class Geoglossomycetes provide insights into ecological specialization and systematics.</title>
        <authorList>
            <person name="Melie T."/>
            <person name="Pirro S."/>
            <person name="Miller A.N."/>
            <person name="Quandt A."/>
        </authorList>
    </citation>
    <scope>NUCLEOTIDE SEQUENCE</scope>
    <source>
        <strain evidence="1">CAQ_001_2017</strain>
    </source>
</reference>
<organism evidence="1 2">
    <name type="scientific">Trichoglossum hirsutum</name>
    <dbReference type="NCBI Taxonomy" id="265104"/>
    <lineage>
        <taxon>Eukaryota</taxon>
        <taxon>Fungi</taxon>
        <taxon>Dikarya</taxon>
        <taxon>Ascomycota</taxon>
        <taxon>Pezizomycotina</taxon>
        <taxon>Geoglossomycetes</taxon>
        <taxon>Geoglossales</taxon>
        <taxon>Geoglossaceae</taxon>
        <taxon>Trichoglossum</taxon>
    </lineage>
</organism>
<evidence type="ECO:0000313" key="1">
    <source>
        <dbReference type="EMBL" id="KAH0556136.1"/>
    </source>
</evidence>
<protein>
    <recommendedName>
        <fullName evidence="3">Heterokaryon incompatibility domain-containing protein</fullName>
    </recommendedName>
</protein>